<proteinExistence type="predicted"/>
<evidence type="ECO:0000313" key="2">
    <source>
        <dbReference type="EMBL" id="AIA90456.1"/>
    </source>
</evidence>
<sequence length="116" mass="12691">MVQYENSFLPNTGISLGHHSQESLMCWLAQSGEVTRVEQVPLVGTVVEITHSEGLKTVYNSLTEVAVSAGDEVKQGDVIAKAGRNEIGKDLGVHLHFEVHENDQPVNPVEFLPELD</sequence>
<dbReference type="CDD" id="cd12797">
    <property type="entry name" value="M23_peptidase"/>
    <property type="match status" value="1"/>
</dbReference>
<dbReference type="GO" id="GO:0004222">
    <property type="term" value="F:metalloendopeptidase activity"/>
    <property type="evidence" value="ECO:0007669"/>
    <property type="project" value="TreeGrafter"/>
</dbReference>
<accession>A0A060CCK0</accession>
<evidence type="ECO:0000259" key="1">
    <source>
        <dbReference type="Pfam" id="PF01551"/>
    </source>
</evidence>
<feature type="domain" description="M23ase beta-sheet core" evidence="1">
    <location>
        <begin position="29"/>
        <end position="108"/>
    </location>
</feature>
<dbReference type="InterPro" id="IPR011055">
    <property type="entry name" value="Dup_hybrid_motif"/>
</dbReference>
<name>A0A060CCK0_9THEO</name>
<dbReference type="EMBL" id="KF123154">
    <property type="protein sequence ID" value="AIA90456.1"/>
    <property type="molecule type" value="Genomic_DNA"/>
</dbReference>
<dbReference type="AlphaFoldDB" id="A0A060CCK0"/>
<organism evidence="2">
    <name type="scientific">uncultured Thermoanaerobacter sp</name>
    <dbReference type="NCBI Taxonomy" id="242695"/>
    <lineage>
        <taxon>Bacteria</taxon>
        <taxon>Bacillati</taxon>
        <taxon>Bacillota</taxon>
        <taxon>Clostridia</taxon>
        <taxon>Thermoanaerobacterales</taxon>
        <taxon>Thermoanaerobacteraceae</taxon>
        <taxon>Thermoanaerobacter</taxon>
        <taxon>environmental samples</taxon>
    </lineage>
</organism>
<dbReference type="PANTHER" id="PTHR21666">
    <property type="entry name" value="PEPTIDASE-RELATED"/>
    <property type="match status" value="1"/>
</dbReference>
<dbReference type="SUPFAM" id="SSF51261">
    <property type="entry name" value="Duplicated hybrid motif"/>
    <property type="match status" value="1"/>
</dbReference>
<dbReference type="InterPro" id="IPR016047">
    <property type="entry name" value="M23ase_b-sheet_dom"/>
</dbReference>
<reference evidence="2" key="1">
    <citation type="journal article" date="2013" name="Environ. Microbiol.">
        <title>Seasonally variable intestinal metagenomes of the red palm weevil (Rhynchophorus ferrugineus).</title>
        <authorList>
            <person name="Jia S."/>
            <person name="Zhang X."/>
            <person name="Zhang G."/>
            <person name="Yin A."/>
            <person name="Zhang S."/>
            <person name="Li F."/>
            <person name="Wang L."/>
            <person name="Zhao D."/>
            <person name="Yun Q."/>
            <person name="Tala"/>
            <person name="Wang J."/>
            <person name="Sun G."/>
            <person name="Baabdullah M."/>
            <person name="Yu X."/>
            <person name="Hu S."/>
            <person name="Al-Mssallem I.S."/>
            <person name="Yu J."/>
        </authorList>
    </citation>
    <scope>NUCLEOTIDE SEQUENCE</scope>
</reference>
<dbReference type="Gene3D" id="2.70.70.10">
    <property type="entry name" value="Glucose Permease (Domain IIA)"/>
    <property type="match status" value="1"/>
</dbReference>
<dbReference type="Pfam" id="PF01551">
    <property type="entry name" value="Peptidase_M23"/>
    <property type="match status" value="1"/>
</dbReference>
<dbReference type="PANTHER" id="PTHR21666:SF291">
    <property type="entry name" value="STAGE II SPORULATION PROTEIN Q"/>
    <property type="match status" value="1"/>
</dbReference>
<protein>
    <submittedName>
        <fullName evidence="2">Peptidase_M23</fullName>
    </submittedName>
</protein>
<dbReference type="InterPro" id="IPR050570">
    <property type="entry name" value="Cell_wall_metabolism_enzyme"/>
</dbReference>